<dbReference type="Gene3D" id="3.40.50.720">
    <property type="entry name" value="NAD(P)-binding Rossmann-like Domain"/>
    <property type="match status" value="2"/>
</dbReference>
<evidence type="ECO:0000259" key="6">
    <source>
        <dbReference type="Pfam" id="PF02826"/>
    </source>
</evidence>
<dbReference type="PROSITE" id="PS00671">
    <property type="entry name" value="D_2_HYDROXYACID_DH_3"/>
    <property type="match status" value="1"/>
</dbReference>
<dbReference type="InterPro" id="IPR006139">
    <property type="entry name" value="D-isomer_2_OHA_DH_cat_dom"/>
</dbReference>
<feature type="domain" description="D-isomer specific 2-hydroxyacid dehydrogenase catalytic" evidence="5">
    <location>
        <begin position="10"/>
        <end position="315"/>
    </location>
</feature>
<dbReference type="InterPro" id="IPR006140">
    <property type="entry name" value="D-isomer_DH_NAD-bd"/>
</dbReference>
<dbReference type="InterPro" id="IPR036291">
    <property type="entry name" value="NAD(P)-bd_dom_sf"/>
</dbReference>
<dbReference type="SUPFAM" id="SSF51735">
    <property type="entry name" value="NAD(P)-binding Rossmann-fold domains"/>
    <property type="match status" value="1"/>
</dbReference>
<dbReference type="PANTHER" id="PTHR43333:SF1">
    <property type="entry name" value="D-ISOMER SPECIFIC 2-HYDROXYACID DEHYDROGENASE NAD-BINDING DOMAIN-CONTAINING PROTEIN"/>
    <property type="match status" value="1"/>
</dbReference>
<evidence type="ECO:0000313" key="8">
    <source>
        <dbReference type="Proteomes" id="UP001304683"/>
    </source>
</evidence>
<dbReference type="Pfam" id="PF00389">
    <property type="entry name" value="2-Hacid_dh"/>
    <property type="match status" value="1"/>
</dbReference>
<feature type="domain" description="D-isomer specific 2-hydroxyacid dehydrogenase NAD-binding" evidence="6">
    <location>
        <begin position="111"/>
        <end position="284"/>
    </location>
</feature>
<dbReference type="EMBL" id="CP132508">
    <property type="protein sequence ID" value="WPD20073.1"/>
    <property type="molecule type" value="Genomic_DNA"/>
</dbReference>
<evidence type="ECO:0000256" key="3">
    <source>
        <dbReference type="ARBA" id="ARBA00023027"/>
    </source>
</evidence>
<dbReference type="Proteomes" id="UP001304683">
    <property type="component" value="Chromosome"/>
</dbReference>
<gene>
    <name evidence="7" type="ORF">Q5761_05385</name>
</gene>
<accession>A0ABZ0QU73</accession>
<sequence>MALEILCTVPLSPEQAARVQAAAPGVRLHLLPGRVRPEQLDEAFARAEVAFLFGRELTGARLAAARRLRWIQCAYAGVDAMLGAVPELRWHPVVLTNARGMHAATIADHVFMFMLAWARRLPAYLDQQRRREWRRLPMRELAGETVAVVGLGAIGREVARRARVFGMRVLACRRHPAPEEGIEAVVGPADLRRILAPAHWVVVSAALTPETRHLIGREELAAMRSDAFLINVARGAVVDEQALLEALRQRRIAGAGLDVFAEEPLPPDHPLWTLDNVLITPHNAGAMRDYTGAALELFLDNLGRFVRGEPLRNVVDKERGY</sequence>
<evidence type="ECO:0000313" key="7">
    <source>
        <dbReference type="EMBL" id="WPD20073.1"/>
    </source>
</evidence>
<dbReference type="SUPFAM" id="SSF52283">
    <property type="entry name" value="Formate/glycerate dehydrogenase catalytic domain-like"/>
    <property type="match status" value="1"/>
</dbReference>
<proteinExistence type="inferred from homology"/>
<dbReference type="InterPro" id="IPR029753">
    <property type="entry name" value="D-isomer_DH_CS"/>
</dbReference>
<keyword evidence="3" id="KW-0520">NAD</keyword>
<evidence type="ECO:0000256" key="4">
    <source>
        <dbReference type="RuleBase" id="RU003719"/>
    </source>
</evidence>
<comment type="similarity">
    <text evidence="1 4">Belongs to the D-isomer specific 2-hydroxyacid dehydrogenase family.</text>
</comment>
<keyword evidence="2 4" id="KW-0560">Oxidoreductase</keyword>
<evidence type="ECO:0000256" key="2">
    <source>
        <dbReference type="ARBA" id="ARBA00023002"/>
    </source>
</evidence>
<dbReference type="CDD" id="cd05300">
    <property type="entry name" value="2-Hacid_dh_1"/>
    <property type="match status" value="1"/>
</dbReference>
<keyword evidence="8" id="KW-1185">Reference proteome</keyword>
<protein>
    <submittedName>
        <fullName evidence="7">D-2-hydroxyacid dehydrogenase</fullName>
    </submittedName>
</protein>
<name>A0ABZ0QU73_9FIRM</name>
<organism evidence="7 8">
    <name type="scientific">Thermaerobacter composti</name>
    <dbReference type="NCBI Taxonomy" id="554949"/>
    <lineage>
        <taxon>Bacteria</taxon>
        <taxon>Bacillati</taxon>
        <taxon>Bacillota</taxon>
        <taxon>Clostridia</taxon>
        <taxon>Eubacteriales</taxon>
        <taxon>Clostridiales Family XVII. Incertae Sedis</taxon>
        <taxon>Thermaerobacter</taxon>
    </lineage>
</organism>
<evidence type="ECO:0000256" key="1">
    <source>
        <dbReference type="ARBA" id="ARBA00005854"/>
    </source>
</evidence>
<dbReference type="RefSeq" id="WP_135225402.1">
    <property type="nucleotide sequence ID" value="NZ_CP132508.1"/>
</dbReference>
<dbReference type="PANTHER" id="PTHR43333">
    <property type="entry name" value="2-HACID_DH_C DOMAIN-CONTAINING PROTEIN"/>
    <property type="match status" value="1"/>
</dbReference>
<reference evidence="7 8" key="1">
    <citation type="submission" date="2023-08" db="EMBL/GenBank/DDBJ databases">
        <title>Genome sequence of Thermaerobacter compostii strain Ins1, a spore-forming filamentous bacterium isolated from a deep geothermal reservoir.</title>
        <authorList>
            <person name="Bregnard D."/>
            <person name="Gonzalez D."/>
            <person name="Junier P."/>
        </authorList>
    </citation>
    <scope>NUCLEOTIDE SEQUENCE [LARGE SCALE GENOMIC DNA]</scope>
    <source>
        <strain evidence="7 8">Ins1</strain>
    </source>
</reference>
<evidence type="ECO:0000259" key="5">
    <source>
        <dbReference type="Pfam" id="PF00389"/>
    </source>
</evidence>
<dbReference type="Pfam" id="PF02826">
    <property type="entry name" value="2-Hacid_dh_C"/>
    <property type="match status" value="1"/>
</dbReference>